<feature type="compositionally biased region" description="Polar residues" evidence="6">
    <location>
        <begin position="312"/>
        <end position="321"/>
    </location>
</feature>
<feature type="compositionally biased region" description="Polar residues" evidence="6">
    <location>
        <begin position="1"/>
        <end position="15"/>
    </location>
</feature>
<comment type="subcellular location">
    <subcellularLocation>
        <location evidence="1">Cytoplasm</location>
        <location evidence="1">Cytoskeleton</location>
        <location evidence="1">Microtubule organizing center</location>
        <location evidence="1">Centrosome</location>
    </subcellularLocation>
</comment>
<protein>
    <recommendedName>
        <fullName evidence="7">Pericentrin/AKAP-450 centrosomal targeting domain-containing protein</fullName>
    </recommendedName>
</protein>
<keyword evidence="2" id="KW-0963">Cytoplasm</keyword>
<name>A0A8W8M5T7_MAGGI</name>
<feature type="region of interest" description="Disordered" evidence="6">
    <location>
        <begin position="218"/>
        <end position="256"/>
    </location>
</feature>
<keyword evidence="9" id="KW-1185">Reference proteome</keyword>
<evidence type="ECO:0000313" key="9">
    <source>
        <dbReference type="Proteomes" id="UP000005408"/>
    </source>
</evidence>
<dbReference type="EnsemblMetazoa" id="G31312.1">
    <property type="protein sequence ID" value="G31312.1:cds"/>
    <property type="gene ID" value="G31312"/>
</dbReference>
<evidence type="ECO:0000256" key="3">
    <source>
        <dbReference type="ARBA" id="ARBA00022553"/>
    </source>
</evidence>
<sequence>MKFSDLTQQVQNLESSETRECDMEATQELQLEKLHSTHQHVDSKSSEEDPVHWNVYKSQLESLKTDGGEDGATQHTGEFRGGDLEIQSERRRIAGKEKGALNVRHVNLEINVRLWIQCLYGKYLRADSYRKALVYQKKYLLLLLGGFQDCEQTTLALIARMGVYPSPEDLQRGTRPRRPVTAFRSAARAVVAVTRSVCQTGHHGQECPLVGYAPNSNSFSPPRINTQSRVNGSGPFNSHASSPLHSSVHQSPYSPSYLSSSFTQRDLLNGASPYHSLGGASSGYHVNSNGVTNGISSYQSVGGISDSYHVNSNFSVHTTPPTRDYSSKPHPTSENSGARRKILSSSSPNPTKVGHSSPARRVRISEPSSNDDYICRLENLQQRLSGMDSGE</sequence>
<keyword evidence="5" id="KW-0206">Cytoskeleton</keyword>
<evidence type="ECO:0000259" key="7">
    <source>
        <dbReference type="Pfam" id="PF10495"/>
    </source>
</evidence>
<dbReference type="GO" id="GO:0005813">
    <property type="term" value="C:centrosome"/>
    <property type="evidence" value="ECO:0007669"/>
    <property type="project" value="UniProtKB-SubCell"/>
</dbReference>
<dbReference type="PANTHER" id="PTHR44981">
    <property type="entry name" value="PERICENTRIN-LIKE PROTEIN, ISOFORM F"/>
    <property type="match status" value="1"/>
</dbReference>
<keyword evidence="3" id="KW-0597">Phosphoprotein</keyword>
<feature type="region of interest" description="Disordered" evidence="6">
    <location>
        <begin position="64"/>
        <end position="83"/>
    </location>
</feature>
<evidence type="ECO:0000256" key="1">
    <source>
        <dbReference type="ARBA" id="ARBA00004300"/>
    </source>
</evidence>
<proteinExistence type="predicted"/>
<dbReference type="GO" id="GO:0060090">
    <property type="term" value="F:molecular adaptor activity"/>
    <property type="evidence" value="ECO:0007669"/>
    <property type="project" value="InterPro"/>
</dbReference>
<feature type="region of interest" description="Disordered" evidence="6">
    <location>
        <begin position="312"/>
        <end position="372"/>
    </location>
</feature>
<dbReference type="AlphaFoldDB" id="A0A8W8M5T7"/>
<dbReference type="GO" id="GO:0005737">
    <property type="term" value="C:cytoplasm"/>
    <property type="evidence" value="ECO:0007669"/>
    <property type="project" value="UniProtKB-ARBA"/>
</dbReference>
<dbReference type="InterPro" id="IPR019528">
    <property type="entry name" value="PACT_domain"/>
</dbReference>
<feature type="compositionally biased region" description="Polar residues" evidence="6">
    <location>
        <begin position="218"/>
        <end position="250"/>
    </location>
</feature>
<dbReference type="Pfam" id="PF10495">
    <property type="entry name" value="PACT_coil_coil"/>
    <property type="match status" value="1"/>
</dbReference>
<evidence type="ECO:0000313" key="8">
    <source>
        <dbReference type="EnsemblMetazoa" id="G31312.1:cds"/>
    </source>
</evidence>
<evidence type="ECO:0000256" key="6">
    <source>
        <dbReference type="SAM" id="MobiDB-lite"/>
    </source>
</evidence>
<evidence type="ECO:0000256" key="4">
    <source>
        <dbReference type="ARBA" id="ARBA00023054"/>
    </source>
</evidence>
<accession>A0A8W8M5T7</accession>
<feature type="region of interest" description="Disordered" evidence="6">
    <location>
        <begin position="1"/>
        <end position="25"/>
    </location>
</feature>
<dbReference type="PANTHER" id="PTHR44981:SF2">
    <property type="entry name" value="PERICENTRIN-LIKE PROTEIN, ISOFORM F"/>
    <property type="match status" value="1"/>
</dbReference>
<reference evidence="8" key="1">
    <citation type="submission" date="2022-08" db="UniProtKB">
        <authorList>
            <consortium name="EnsemblMetazoa"/>
        </authorList>
    </citation>
    <scope>IDENTIFICATION</scope>
    <source>
        <strain evidence="8">05x7-T-G4-1.051#20</strain>
    </source>
</reference>
<dbReference type="Proteomes" id="UP000005408">
    <property type="component" value="Unassembled WGS sequence"/>
</dbReference>
<dbReference type="InterPro" id="IPR028745">
    <property type="entry name" value="AKAP9/Pericentrin"/>
</dbReference>
<feature type="domain" description="Pericentrin/AKAP-450 centrosomal targeting" evidence="7">
    <location>
        <begin position="122"/>
        <end position="195"/>
    </location>
</feature>
<evidence type="ECO:0000256" key="5">
    <source>
        <dbReference type="ARBA" id="ARBA00023212"/>
    </source>
</evidence>
<keyword evidence="4" id="KW-0175">Coiled coil</keyword>
<evidence type="ECO:0000256" key="2">
    <source>
        <dbReference type="ARBA" id="ARBA00022490"/>
    </source>
</evidence>
<dbReference type="GO" id="GO:0007165">
    <property type="term" value="P:signal transduction"/>
    <property type="evidence" value="ECO:0007669"/>
    <property type="project" value="InterPro"/>
</dbReference>
<organism evidence="8 9">
    <name type="scientific">Magallana gigas</name>
    <name type="common">Pacific oyster</name>
    <name type="synonym">Crassostrea gigas</name>
    <dbReference type="NCBI Taxonomy" id="29159"/>
    <lineage>
        <taxon>Eukaryota</taxon>
        <taxon>Metazoa</taxon>
        <taxon>Spiralia</taxon>
        <taxon>Lophotrochozoa</taxon>
        <taxon>Mollusca</taxon>
        <taxon>Bivalvia</taxon>
        <taxon>Autobranchia</taxon>
        <taxon>Pteriomorphia</taxon>
        <taxon>Ostreida</taxon>
        <taxon>Ostreoidea</taxon>
        <taxon>Ostreidae</taxon>
        <taxon>Magallana</taxon>
    </lineage>
</organism>